<gene>
    <name evidence="2" type="ORF">MHA01_28610</name>
</gene>
<dbReference type="InterPro" id="IPR000073">
    <property type="entry name" value="AB_hydrolase_1"/>
</dbReference>
<organism evidence="2 3">
    <name type="scientific">Marinococcus halophilus</name>
    <dbReference type="NCBI Taxonomy" id="1371"/>
    <lineage>
        <taxon>Bacteria</taxon>
        <taxon>Bacillati</taxon>
        <taxon>Bacillota</taxon>
        <taxon>Bacilli</taxon>
        <taxon>Bacillales</taxon>
        <taxon>Bacillaceae</taxon>
        <taxon>Marinococcus</taxon>
    </lineage>
</organism>
<dbReference type="OrthoDB" id="9773293at2"/>
<dbReference type="AlphaFoldDB" id="A0A510Y985"/>
<evidence type="ECO:0000313" key="2">
    <source>
        <dbReference type="EMBL" id="GEK59956.1"/>
    </source>
</evidence>
<sequence>MTTNIALEQETELCISKAGSGNQTVILVHGLTGNHKQMHFYQETLAENFHTISYDLRGRGDSTQASSDTSIFTHADDLISLIKTEKISKPILIGYSMGGYICALVASKLPDVQQLVLLDGAGQVGEEQRQKIIPSLSRLEKEYDSERDYLANTKDIYKNLGIEWDGMVEAASKHEVIPTDNYWKHKSDIRKIQQDFESFFKFSAEEVFPQIKCETLLVIAEGAMGTNSSLFNEDSYTSLQRLLKPAQIQHSEANHYELVFNRQEDILQVIQSFLMKGGKA</sequence>
<protein>
    <recommendedName>
        <fullName evidence="1">AB hydrolase-1 domain-containing protein</fullName>
    </recommendedName>
</protein>
<proteinExistence type="predicted"/>
<feature type="domain" description="AB hydrolase-1" evidence="1">
    <location>
        <begin position="24"/>
        <end position="244"/>
    </location>
</feature>
<accession>A0A510Y985</accession>
<dbReference type="Gene3D" id="3.40.50.1820">
    <property type="entry name" value="alpha/beta hydrolase"/>
    <property type="match status" value="1"/>
</dbReference>
<dbReference type="InterPro" id="IPR050266">
    <property type="entry name" value="AB_hydrolase_sf"/>
</dbReference>
<dbReference type="RefSeq" id="WP_094908974.1">
    <property type="nucleotide sequence ID" value="NZ_BJUN01000023.1"/>
</dbReference>
<dbReference type="SUPFAM" id="SSF53474">
    <property type="entry name" value="alpha/beta-Hydrolases"/>
    <property type="match status" value="1"/>
</dbReference>
<dbReference type="PANTHER" id="PTHR43798">
    <property type="entry name" value="MONOACYLGLYCEROL LIPASE"/>
    <property type="match status" value="1"/>
</dbReference>
<comment type="caution">
    <text evidence="2">The sequence shown here is derived from an EMBL/GenBank/DDBJ whole genome shotgun (WGS) entry which is preliminary data.</text>
</comment>
<evidence type="ECO:0000313" key="3">
    <source>
        <dbReference type="Proteomes" id="UP000321051"/>
    </source>
</evidence>
<dbReference type="GO" id="GO:0016020">
    <property type="term" value="C:membrane"/>
    <property type="evidence" value="ECO:0007669"/>
    <property type="project" value="TreeGrafter"/>
</dbReference>
<keyword evidence="3" id="KW-1185">Reference proteome</keyword>
<dbReference type="InterPro" id="IPR029058">
    <property type="entry name" value="AB_hydrolase_fold"/>
</dbReference>
<evidence type="ECO:0000259" key="1">
    <source>
        <dbReference type="Pfam" id="PF00561"/>
    </source>
</evidence>
<dbReference type="Pfam" id="PF00561">
    <property type="entry name" value="Abhydrolase_1"/>
    <property type="match status" value="1"/>
</dbReference>
<dbReference type="Proteomes" id="UP000321051">
    <property type="component" value="Unassembled WGS sequence"/>
</dbReference>
<reference evidence="2 3" key="1">
    <citation type="submission" date="2019-07" db="EMBL/GenBank/DDBJ databases">
        <title>Whole genome shotgun sequence of Marinococcus halophilus NBRC 102359.</title>
        <authorList>
            <person name="Hosoyama A."/>
            <person name="Uohara A."/>
            <person name="Ohji S."/>
            <person name="Ichikawa N."/>
        </authorList>
    </citation>
    <scope>NUCLEOTIDE SEQUENCE [LARGE SCALE GENOMIC DNA]</scope>
    <source>
        <strain evidence="2 3">NBRC 102359</strain>
    </source>
</reference>
<name>A0A510Y985_MARHA</name>
<dbReference type="PANTHER" id="PTHR43798:SF33">
    <property type="entry name" value="HYDROLASE, PUTATIVE (AFU_ORTHOLOGUE AFUA_2G14860)-RELATED"/>
    <property type="match status" value="1"/>
</dbReference>
<dbReference type="EMBL" id="BJUN01000023">
    <property type="protein sequence ID" value="GEK59956.1"/>
    <property type="molecule type" value="Genomic_DNA"/>
</dbReference>